<dbReference type="AlphaFoldDB" id="A0A679BD29"/>
<organism evidence="2">
    <name type="scientific">Oryza rufipogon</name>
    <name type="common">Brownbeard rice</name>
    <name type="synonym">Asian wild rice</name>
    <dbReference type="NCBI Taxonomy" id="4529"/>
    <lineage>
        <taxon>Eukaryota</taxon>
        <taxon>Viridiplantae</taxon>
        <taxon>Streptophyta</taxon>
        <taxon>Embryophyta</taxon>
        <taxon>Tracheophyta</taxon>
        <taxon>Spermatophyta</taxon>
        <taxon>Magnoliopsida</taxon>
        <taxon>Liliopsida</taxon>
        <taxon>Poales</taxon>
        <taxon>Poaceae</taxon>
        <taxon>BOP clade</taxon>
        <taxon>Oryzoideae</taxon>
        <taxon>Oryzeae</taxon>
        <taxon>Oryzinae</taxon>
        <taxon>Oryza</taxon>
    </lineage>
</organism>
<feature type="compositionally biased region" description="Gly residues" evidence="1">
    <location>
        <begin position="87"/>
        <end position="102"/>
    </location>
</feature>
<sequence length="126" mass="12554">MSEGAAVALSGGSCELWRRRCLRARRWQCGGGVGVRGGAALRGGIGVKRTRAGTRSWRGSALAPVRDGGSPAAVATAPAQGGRACVIGGGGDWRAEGRGGTAGAWRKEAGKPGSGARAPGSGEGRW</sequence>
<protein>
    <submittedName>
        <fullName evidence="2">Uncharacterized protein</fullName>
    </submittedName>
</protein>
<gene>
    <name evidence="2" type="primary">ORUFIb0034B04.18</name>
</gene>
<reference evidence="2" key="1">
    <citation type="submission" date="2018-08" db="EMBL/GenBank/DDBJ databases">
        <title>Oryza rufipogon genomic DNA, chromosome 11, BAC clone:ORUFIb0034B04.</title>
        <authorList>
            <person name="Wu J."/>
            <person name="Kanamori H."/>
        </authorList>
    </citation>
    <scope>NUCLEOTIDE SEQUENCE</scope>
    <source>
        <strain evidence="2">W1943</strain>
    </source>
</reference>
<evidence type="ECO:0000256" key="1">
    <source>
        <dbReference type="SAM" id="MobiDB-lite"/>
    </source>
</evidence>
<feature type="region of interest" description="Disordered" evidence="1">
    <location>
        <begin position="52"/>
        <end position="126"/>
    </location>
</feature>
<evidence type="ECO:0000313" key="2">
    <source>
        <dbReference type="EMBL" id="BBF90172.1"/>
    </source>
</evidence>
<name>A0A679BD29_ORYRU</name>
<accession>A0A679BD29</accession>
<proteinExistence type="predicted"/>
<dbReference type="EMBL" id="AP018892">
    <property type="protein sequence ID" value="BBF90172.1"/>
    <property type="molecule type" value="Genomic_DNA"/>
</dbReference>